<dbReference type="Proteomes" id="UP001054837">
    <property type="component" value="Unassembled WGS sequence"/>
</dbReference>
<evidence type="ECO:0000313" key="1">
    <source>
        <dbReference type="EMBL" id="GIX88960.1"/>
    </source>
</evidence>
<sequence length="90" mass="10288">MDPPRRSRLFMVTNDTILYALQNANDAEIPASTETETRRTFQESSSHFICNRGFPVTNLKRRSGRSSCNHFNDAAFAFKRKNTFGGKINK</sequence>
<reference evidence="1 2" key="1">
    <citation type="submission" date="2021-06" db="EMBL/GenBank/DDBJ databases">
        <title>Caerostris darwini draft genome.</title>
        <authorList>
            <person name="Kono N."/>
            <person name="Arakawa K."/>
        </authorList>
    </citation>
    <scope>NUCLEOTIDE SEQUENCE [LARGE SCALE GENOMIC DNA]</scope>
</reference>
<protein>
    <submittedName>
        <fullName evidence="1">Uncharacterized protein</fullName>
    </submittedName>
</protein>
<keyword evidence="2" id="KW-1185">Reference proteome</keyword>
<comment type="caution">
    <text evidence="1">The sequence shown here is derived from an EMBL/GenBank/DDBJ whole genome shotgun (WGS) entry which is preliminary data.</text>
</comment>
<dbReference type="AlphaFoldDB" id="A0AAV4NVN6"/>
<gene>
    <name evidence="1" type="ORF">CDAR_118261</name>
</gene>
<name>A0AAV4NVN6_9ARAC</name>
<dbReference type="EMBL" id="BPLQ01002115">
    <property type="protein sequence ID" value="GIX88960.1"/>
    <property type="molecule type" value="Genomic_DNA"/>
</dbReference>
<evidence type="ECO:0000313" key="2">
    <source>
        <dbReference type="Proteomes" id="UP001054837"/>
    </source>
</evidence>
<proteinExistence type="predicted"/>
<accession>A0AAV4NVN6</accession>
<organism evidence="1 2">
    <name type="scientific">Caerostris darwini</name>
    <dbReference type="NCBI Taxonomy" id="1538125"/>
    <lineage>
        <taxon>Eukaryota</taxon>
        <taxon>Metazoa</taxon>
        <taxon>Ecdysozoa</taxon>
        <taxon>Arthropoda</taxon>
        <taxon>Chelicerata</taxon>
        <taxon>Arachnida</taxon>
        <taxon>Araneae</taxon>
        <taxon>Araneomorphae</taxon>
        <taxon>Entelegynae</taxon>
        <taxon>Araneoidea</taxon>
        <taxon>Araneidae</taxon>
        <taxon>Caerostris</taxon>
    </lineage>
</organism>